<comment type="similarity">
    <text evidence="7">Belongs to the GlnE family.</text>
</comment>
<dbReference type="RefSeq" id="WP_184436884.1">
    <property type="nucleotide sequence ID" value="NZ_JACIGI010000032.1"/>
</dbReference>
<comment type="catalytic activity">
    <reaction evidence="7">
        <text>[glutamine synthetase]-O(4)-(5'-adenylyl)-L-tyrosine + phosphate = [glutamine synthetase]-L-tyrosine + ADP</text>
        <dbReference type="Rhea" id="RHEA:43716"/>
        <dbReference type="Rhea" id="RHEA-COMP:10660"/>
        <dbReference type="Rhea" id="RHEA-COMP:10661"/>
        <dbReference type="ChEBI" id="CHEBI:43474"/>
        <dbReference type="ChEBI" id="CHEBI:46858"/>
        <dbReference type="ChEBI" id="CHEBI:83624"/>
        <dbReference type="ChEBI" id="CHEBI:456216"/>
        <dbReference type="EC" id="2.7.7.89"/>
    </reaction>
</comment>
<dbReference type="EMBL" id="JACIGI010000032">
    <property type="protein sequence ID" value="MBB4287290.1"/>
    <property type="molecule type" value="Genomic_DNA"/>
</dbReference>
<evidence type="ECO:0000313" key="12">
    <source>
        <dbReference type="Proteomes" id="UP000555728"/>
    </source>
</evidence>
<dbReference type="NCBIfam" id="NF008292">
    <property type="entry name" value="PRK11072.1"/>
    <property type="match status" value="1"/>
</dbReference>
<evidence type="ECO:0000256" key="8">
    <source>
        <dbReference type="SAM" id="MobiDB-lite"/>
    </source>
</evidence>
<evidence type="ECO:0000256" key="6">
    <source>
        <dbReference type="ARBA" id="ARBA00023268"/>
    </source>
</evidence>
<feature type="domain" description="Glutamate-ammonia ligase adenylyltransferase repeated" evidence="9">
    <location>
        <begin position="579"/>
        <end position="818"/>
    </location>
</feature>
<dbReference type="NCBIfam" id="NF010706">
    <property type="entry name" value="PRK14108.1"/>
    <property type="match status" value="1"/>
</dbReference>
<organism evidence="11 12">
    <name type="scientific">Roseospira goensis</name>
    <dbReference type="NCBI Taxonomy" id="391922"/>
    <lineage>
        <taxon>Bacteria</taxon>
        <taxon>Pseudomonadati</taxon>
        <taxon>Pseudomonadota</taxon>
        <taxon>Alphaproteobacteria</taxon>
        <taxon>Rhodospirillales</taxon>
        <taxon>Rhodospirillaceae</taxon>
        <taxon>Roseospira</taxon>
    </lineage>
</organism>
<dbReference type="PANTHER" id="PTHR30621">
    <property type="entry name" value="GLUTAMINE SYNTHETASE ADENYLYLTRANSFERASE"/>
    <property type="match status" value="1"/>
</dbReference>
<feature type="region of interest" description="Adenylyl removase" evidence="7">
    <location>
        <begin position="1"/>
        <end position="471"/>
    </location>
</feature>
<evidence type="ECO:0000313" key="11">
    <source>
        <dbReference type="EMBL" id="MBB4287290.1"/>
    </source>
</evidence>
<dbReference type="EC" id="2.7.7.89" evidence="7"/>
<dbReference type="Gene3D" id="1.20.120.330">
    <property type="entry name" value="Nucleotidyltransferases domain 2"/>
    <property type="match status" value="2"/>
</dbReference>
<dbReference type="SUPFAM" id="SSF81301">
    <property type="entry name" value="Nucleotidyltransferase"/>
    <property type="match status" value="2"/>
</dbReference>
<dbReference type="CDD" id="cd05401">
    <property type="entry name" value="NT_GlnE_GlnD_like"/>
    <property type="match status" value="2"/>
</dbReference>
<proteinExistence type="inferred from homology"/>
<evidence type="ECO:0000256" key="4">
    <source>
        <dbReference type="ARBA" id="ARBA00022840"/>
    </source>
</evidence>
<dbReference type="PANTHER" id="PTHR30621:SF0">
    <property type="entry name" value="BIFUNCTIONAL GLUTAMINE SYNTHETASE ADENYLYLTRANSFERASE_ADENYLYL-REMOVING ENZYME"/>
    <property type="match status" value="1"/>
</dbReference>
<dbReference type="GO" id="GO:0016874">
    <property type="term" value="F:ligase activity"/>
    <property type="evidence" value="ECO:0007669"/>
    <property type="project" value="UniProtKB-KW"/>
</dbReference>
<dbReference type="GO" id="GO:0005524">
    <property type="term" value="F:ATP binding"/>
    <property type="evidence" value="ECO:0007669"/>
    <property type="project" value="UniProtKB-UniRule"/>
</dbReference>
<dbReference type="InterPro" id="IPR023057">
    <property type="entry name" value="GlnE"/>
</dbReference>
<dbReference type="SUPFAM" id="SSF81593">
    <property type="entry name" value="Nucleotidyltransferase substrate binding subunit/domain"/>
    <property type="match status" value="2"/>
</dbReference>
<dbReference type="GO" id="GO:0000820">
    <property type="term" value="P:regulation of glutamine family amino acid metabolic process"/>
    <property type="evidence" value="ECO:0007669"/>
    <property type="project" value="UniProtKB-UniRule"/>
</dbReference>
<dbReference type="InterPro" id="IPR005190">
    <property type="entry name" value="GlnE_rpt_dom"/>
</dbReference>
<keyword evidence="1 7" id="KW-0808">Transferase</keyword>
<keyword evidence="4 7" id="KW-0067">ATP-binding</keyword>
<dbReference type="Gene3D" id="1.20.120.1510">
    <property type="match status" value="1"/>
</dbReference>
<keyword evidence="3 7" id="KW-0547">Nucleotide-binding</keyword>
<dbReference type="Pfam" id="PF08335">
    <property type="entry name" value="GlnD_UR_UTase"/>
    <property type="match status" value="2"/>
</dbReference>
<evidence type="ECO:0000256" key="5">
    <source>
        <dbReference type="ARBA" id="ARBA00022842"/>
    </source>
</evidence>
<keyword evidence="12" id="KW-1185">Reference proteome</keyword>
<comment type="cofactor">
    <cofactor evidence="7">
        <name>Mg(2+)</name>
        <dbReference type="ChEBI" id="CHEBI:18420"/>
    </cofactor>
</comment>
<gene>
    <name evidence="7" type="primary">glnE</name>
    <name evidence="11" type="ORF">GGD88_003036</name>
</gene>
<evidence type="ECO:0000256" key="3">
    <source>
        <dbReference type="ARBA" id="ARBA00022741"/>
    </source>
</evidence>
<evidence type="ECO:0000256" key="7">
    <source>
        <dbReference type="HAMAP-Rule" id="MF_00802"/>
    </source>
</evidence>
<keyword evidence="6 7" id="KW-0511">Multifunctional enzyme</keyword>
<reference evidence="11 12" key="1">
    <citation type="submission" date="2020-08" db="EMBL/GenBank/DDBJ databases">
        <title>Genome sequencing of Purple Non-Sulfur Bacteria from various extreme environments.</title>
        <authorList>
            <person name="Mayer M."/>
        </authorList>
    </citation>
    <scope>NUCLEOTIDE SEQUENCE [LARGE SCALE GENOMIC DNA]</scope>
    <source>
        <strain evidence="11 12">JA135</strain>
    </source>
</reference>
<evidence type="ECO:0000256" key="1">
    <source>
        <dbReference type="ARBA" id="ARBA00022679"/>
    </source>
</evidence>
<dbReference type="GO" id="GO:0005829">
    <property type="term" value="C:cytosol"/>
    <property type="evidence" value="ECO:0007669"/>
    <property type="project" value="TreeGrafter"/>
</dbReference>
<dbReference type="GO" id="GO:0047388">
    <property type="term" value="F:[glutamine synthetase]-adenylyl-L-tyrosine phosphorylase activity"/>
    <property type="evidence" value="ECO:0007669"/>
    <property type="project" value="UniProtKB-EC"/>
</dbReference>
<name>A0A7W6S2P1_9PROT</name>
<keyword evidence="2 7" id="KW-0548">Nucleotidyltransferase</keyword>
<feature type="domain" description="PII-uridylyltransferase/Glutamine-synthetase adenylyltransferase" evidence="10">
    <location>
        <begin position="844"/>
        <end position="977"/>
    </location>
</feature>
<evidence type="ECO:0000259" key="9">
    <source>
        <dbReference type="Pfam" id="PF03710"/>
    </source>
</evidence>
<dbReference type="GO" id="GO:0008882">
    <property type="term" value="F:[glutamate-ammonia-ligase] adenylyltransferase activity"/>
    <property type="evidence" value="ECO:0007669"/>
    <property type="project" value="UniProtKB-UniRule"/>
</dbReference>
<feature type="region of interest" description="Disordered" evidence="8">
    <location>
        <begin position="1"/>
        <end position="25"/>
    </location>
</feature>
<feature type="domain" description="PII-uridylyltransferase/Glutamine-synthetase adenylyltransferase" evidence="10">
    <location>
        <begin position="335"/>
        <end position="466"/>
    </location>
</feature>
<dbReference type="Gene3D" id="3.30.460.10">
    <property type="entry name" value="Beta Polymerase, domain 2"/>
    <property type="match status" value="2"/>
</dbReference>
<keyword evidence="11" id="KW-0436">Ligase</keyword>
<dbReference type="Proteomes" id="UP000555728">
    <property type="component" value="Unassembled WGS sequence"/>
</dbReference>
<dbReference type="AlphaFoldDB" id="A0A7W6S2P1"/>
<dbReference type="HAMAP" id="MF_00802">
    <property type="entry name" value="GlnE"/>
    <property type="match status" value="1"/>
</dbReference>
<protein>
    <recommendedName>
        <fullName evidence="7">Bifunctional glutamine synthetase adenylyltransferase/adenylyl-removing enzyme</fullName>
    </recommendedName>
    <alternativeName>
        <fullName evidence="7">ATP:glutamine synthetase adenylyltransferase</fullName>
    </alternativeName>
    <alternativeName>
        <fullName evidence="7">ATase</fullName>
    </alternativeName>
    <domain>
        <recommendedName>
            <fullName evidence="7">Glutamine synthetase adenylyl-L-tyrosine phosphorylase</fullName>
            <ecNumber evidence="7">2.7.7.89</ecNumber>
        </recommendedName>
        <alternativeName>
            <fullName evidence="7">Adenylyl removase</fullName>
            <shortName evidence="7">AR</shortName>
            <shortName evidence="7">AT-N</shortName>
        </alternativeName>
    </domain>
    <domain>
        <recommendedName>
            <fullName evidence="7">Glutamine synthetase adenylyl transferase</fullName>
            <ecNumber evidence="7">2.7.7.42</ecNumber>
        </recommendedName>
        <alternativeName>
            <fullName evidence="7">Adenylyl transferase</fullName>
            <shortName evidence="7">AT</shortName>
            <shortName evidence="7">AT-C</shortName>
        </alternativeName>
    </domain>
</protein>
<dbReference type="EC" id="2.7.7.42" evidence="7"/>
<dbReference type="InterPro" id="IPR013546">
    <property type="entry name" value="PII_UdlTrfase/GS_AdlTrfase"/>
</dbReference>
<dbReference type="GO" id="GO:0000287">
    <property type="term" value="F:magnesium ion binding"/>
    <property type="evidence" value="ECO:0007669"/>
    <property type="project" value="UniProtKB-UniRule"/>
</dbReference>
<keyword evidence="5 7" id="KW-0460">Magnesium</keyword>
<sequence>MTDFGVLDPPRPPPRPADPDRAARGLERWLDHAEREPDPDRAARMRALAEEGAPGRAVLEALFGNSPFLTHCVRAEPAWLCRLVDDGPDAARAAALDALADEAAAAGDDQPRLMRALRVAKRRLALTTALADILGLWSLEQITGTLSTLAEAALDAGCAHLLGRLHAKGDLVLPWPETPIRDCGLFILGMGKLGARELNYSSDIDLIVLFDEERLDYRGRLTPREAMVRLTRDLVRLMEERTGDGYVFRCDLRLRPDPGSTPLALSTEAAEVYYESFGQNWERAAMIKARPVAGDRPAGDRFLEAIRPFVWRRSLDFNAIQDIHSIKRQIHAQRGHAVVAVEGHNVKVGRGGIREVEFFAQTQQLIWGGREPRLRARETVPALRALAERGLIGPQARDDLIAAYGFLRTVEHRLQMIDDAQTQTLPHDTDKLRGLALFLGYDGLKAFALALKATLMTVQDHYADLFEDEPALSESEGNLVFTGGEDDPETLRTLSELGFANPHAVASTIRGWHHGRYRALRSTRARERLTELMPILVRALADTVNPDAALLRFDSFLGHLPAGAQLFALFAANPGLLALLAEIMGDAPRLAEHLARNPRLLEAVLEPDFMEPAPPPAVLRESLDVALRDARGYEDVLDICRRWANDHRFQVGVQTLRGQQPPGAAGRALSDVADTVLDALLERVWTHFAETHGAMPDGAVAVVALGKLGGQEMTPTSDLDLIMVYDVPEGVEQSDGPRPLAPTVYYTRLVQRFVNAITVNTAQGRLYEVDMRLRPSGNKGPLATSLTAFRRYQGEAAWTWEHQALTRARVVAGPPWLGERVAGVIRDTIRRPRDPARLAREVDAMRARMDAEHGDACRWNIKHVRGGLVDLEFVAQFLQLCHAHDHPEIVVPNTAEGLRRVGAAGLLPEEDAAFLSAAHHRWLSLQSMLRHTMDGVPDDAALPAGLKGRLVTVWEGAADFPDLKAQMDATAARVKALYDRIVAEPAARAPAAEAAPAEG</sequence>
<comment type="catalytic activity">
    <reaction evidence="7">
        <text>[glutamine synthetase]-L-tyrosine + ATP = [glutamine synthetase]-O(4)-(5'-adenylyl)-L-tyrosine + diphosphate</text>
        <dbReference type="Rhea" id="RHEA:18589"/>
        <dbReference type="Rhea" id="RHEA-COMP:10660"/>
        <dbReference type="Rhea" id="RHEA-COMP:10661"/>
        <dbReference type="ChEBI" id="CHEBI:30616"/>
        <dbReference type="ChEBI" id="CHEBI:33019"/>
        <dbReference type="ChEBI" id="CHEBI:46858"/>
        <dbReference type="ChEBI" id="CHEBI:83624"/>
        <dbReference type="EC" id="2.7.7.42"/>
    </reaction>
</comment>
<accession>A0A7W6S2P1</accession>
<dbReference type="Pfam" id="PF03710">
    <property type="entry name" value="GlnE"/>
    <property type="match status" value="2"/>
</dbReference>
<feature type="domain" description="Glutamate-ammonia ligase adenylyltransferase repeated" evidence="9">
    <location>
        <begin position="59"/>
        <end position="304"/>
    </location>
</feature>
<feature type="region of interest" description="Adenylyl transferase" evidence="7">
    <location>
        <begin position="477"/>
        <end position="999"/>
    </location>
</feature>
<comment type="caution">
    <text evidence="11">The sequence shown here is derived from an EMBL/GenBank/DDBJ whole genome shotgun (WGS) entry which is preliminary data.</text>
</comment>
<evidence type="ECO:0000256" key="2">
    <source>
        <dbReference type="ARBA" id="ARBA00022695"/>
    </source>
</evidence>
<dbReference type="InterPro" id="IPR043519">
    <property type="entry name" value="NT_sf"/>
</dbReference>
<comment type="function">
    <text evidence="7">Involved in the regulation of glutamine synthetase GlnA, a key enzyme in the process to assimilate ammonia. When cellular nitrogen levels are high, the C-terminal adenylyl transferase (AT) inactivates GlnA by covalent transfer of an adenylyl group from ATP to specific tyrosine residue of GlnA, thus reducing its activity. Conversely, when nitrogen levels are low, the N-terminal adenylyl removase (AR) activates GlnA by removing the adenylyl group by phosphorolysis, increasing its activity. The regulatory region of GlnE binds the signal transduction protein PII (GlnB) which indicates the nitrogen status of the cell.</text>
</comment>
<evidence type="ECO:0000259" key="10">
    <source>
        <dbReference type="Pfam" id="PF08335"/>
    </source>
</evidence>